<dbReference type="AlphaFoldDB" id="A0A0B2VKQ1"/>
<dbReference type="EMBL" id="UYWY01021049">
    <property type="protein sequence ID" value="VDM43260.1"/>
    <property type="molecule type" value="Genomic_DNA"/>
</dbReference>
<dbReference type="Pfam" id="PF02520">
    <property type="entry name" value="ANIS5_cation-bd"/>
    <property type="match status" value="1"/>
</dbReference>
<organism evidence="3 5">
    <name type="scientific">Toxocara canis</name>
    <name type="common">Canine roundworm</name>
    <dbReference type="NCBI Taxonomy" id="6265"/>
    <lineage>
        <taxon>Eukaryota</taxon>
        <taxon>Metazoa</taxon>
        <taxon>Ecdysozoa</taxon>
        <taxon>Nematoda</taxon>
        <taxon>Chromadorea</taxon>
        <taxon>Rhabditida</taxon>
        <taxon>Spirurina</taxon>
        <taxon>Ascaridomorpha</taxon>
        <taxon>Ascaridoidea</taxon>
        <taxon>Toxocaridae</taxon>
        <taxon>Toxocara</taxon>
    </lineage>
</organism>
<dbReference type="InterPro" id="IPR003677">
    <property type="entry name" value="ANIS5_cation-bd"/>
</dbReference>
<protein>
    <submittedName>
        <fullName evidence="3">OV-17 antigen</fullName>
    </submittedName>
</protein>
<dbReference type="PANTHER" id="PTHR21593">
    <property type="entry name" value="PRION-LIKE- Q/N-RICH -DOMAIN-BEARING PROTEIN PROTEIN"/>
    <property type="match status" value="1"/>
</dbReference>
<gene>
    <name evidence="3" type="primary">OV17</name>
    <name evidence="3" type="ORF">Tcan_09229</name>
    <name evidence="4" type="ORF">TCNE_LOCUS11939</name>
</gene>
<proteinExistence type="predicted"/>
<dbReference type="OrthoDB" id="5813646at2759"/>
<feature type="domain" description="SXP/RAL-2 family protein Ani s 5-like cation-binding" evidence="2">
    <location>
        <begin position="35"/>
        <end position="137"/>
    </location>
</feature>
<accession>A0A0B2VKQ1</accession>
<sequence length="148" mass="15989">MKSLIAAAICLFAFAVAQNPPPPPFLVGAPENIIKEFNDLIQRDESKTDSQIEADLNAWVAKLGGDYKAKFEAFKNELKQHQAEFDKAHAAAVAKFSPAAKEADAKLSAIAADSKLNGIQKRKQIKAIFDGLPKQVREEIEKAAGGGK</sequence>
<reference evidence="3 5" key="1">
    <citation type="submission" date="2014-11" db="EMBL/GenBank/DDBJ databases">
        <title>Genetic blueprint of the zoonotic pathogen Toxocara canis.</title>
        <authorList>
            <person name="Zhu X.-Q."/>
            <person name="Korhonen P.K."/>
            <person name="Cai H."/>
            <person name="Young N.D."/>
            <person name="Nejsum P."/>
            <person name="von Samson-Himmelstjerna G."/>
            <person name="Boag P.R."/>
            <person name="Tan P."/>
            <person name="Li Q."/>
            <person name="Min J."/>
            <person name="Yang Y."/>
            <person name="Wang X."/>
            <person name="Fang X."/>
            <person name="Hall R.S."/>
            <person name="Hofmann A."/>
            <person name="Sternberg P.W."/>
            <person name="Jex A.R."/>
            <person name="Gasser R.B."/>
        </authorList>
    </citation>
    <scope>NUCLEOTIDE SEQUENCE [LARGE SCALE GENOMIC DNA]</scope>
    <source>
        <strain evidence="3">PN_DK_2014</strain>
    </source>
</reference>
<dbReference type="PANTHER" id="PTHR21593:SF36">
    <property type="entry name" value="DUF148 DOMAIN-CONTAINING PROTEIN-RELATED"/>
    <property type="match status" value="1"/>
</dbReference>
<evidence type="ECO:0000259" key="2">
    <source>
        <dbReference type="Pfam" id="PF02520"/>
    </source>
</evidence>
<name>A0A0B2VKQ1_TOXCA</name>
<keyword evidence="5" id="KW-1185">Reference proteome</keyword>
<feature type="signal peptide" evidence="1">
    <location>
        <begin position="1"/>
        <end position="17"/>
    </location>
</feature>
<evidence type="ECO:0000313" key="5">
    <source>
        <dbReference type="Proteomes" id="UP000031036"/>
    </source>
</evidence>
<dbReference type="EMBL" id="JPKZ01001073">
    <property type="protein sequence ID" value="KHN84076.1"/>
    <property type="molecule type" value="Genomic_DNA"/>
</dbReference>
<feature type="chain" id="PRO_5008827494" evidence="1">
    <location>
        <begin position="18"/>
        <end position="148"/>
    </location>
</feature>
<dbReference type="OMA" id="DAQIDQK"/>
<evidence type="ECO:0000256" key="1">
    <source>
        <dbReference type="SAM" id="SignalP"/>
    </source>
</evidence>
<evidence type="ECO:0000313" key="3">
    <source>
        <dbReference type="EMBL" id="KHN84076.1"/>
    </source>
</evidence>
<evidence type="ECO:0000313" key="4">
    <source>
        <dbReference type="EMBL" id="VDM43260.1"/>
    </source>
</evidence>
<keyword evidence="1" id="KW-0732">Signal</keyword>
<dbReference type="InterPro" id="IPR052823">
    <property type="entry name" value="SXP/RAL-2_related"/>
</dbReference>
<dbReference type="Proteomes" id="UP000031036">
    <property type="component" value="Unassembled WGS sequence"/>
</dbReference>
<reference evidence="4" key="2">
    <citation type="submission" date="2018-11" db="EMBL/GenBank/DDBJ databases">
        <authorList>
            <consortium name="Pathogen Informatics"/>
        </authorList>
    </citation>
    <scope>NUCLEOTIDE SEQUENCE [LARGE SCALE GENOMIC DNA]</scope>
</reference>